<keyword evidence="4" id="KW-0175">Coiled coil</keyword>
<accession>A0A061B018</accession>
<keyword evidence="2" id="KW-0227">DNA damage</keyword>
<reference evidence="5" key="1">
    <citation type="journal article" date="2014" name="Genome Announc.">
        <title>Genome sequence of the yeast Cyberlindnera fabianii (Hansenula fabianii).</title>
        <authorList>
            <person name="Freel K.C."/>
            <person name="Sarilar V."/>
            <person name="Neuveglise C."/>
            <person name="Devillers H."/>
            <person name="Friedrich A."/>
            <person name="Schacherer J."/>
        </authorList>
    </citation>
    <scope>NUCLEOTIDE SEQUENCE</scope>
    <source>
        <strain evidence="5">YJS4271</strain>
    </source>
</reference>
<name>A0A061B018_CYBFA</name>
<dbReference type="GO" id="GO:0034974">
    <property type="term" value="C:Swi5-Swi2 complex"/>
    <property type="evidence" value="ECO:0007669"/>
    <property type="project" value="TreeGrafter"/>
</dbReference>
<dbReference type="Pfam" id="PF07061">
    <property type="entry name" value="Swi5"/>
    <property type="match status" value="1"/>
</dbReference>
<evidence type="ECO:0000256" key="2">
    <source>
        <dbReference type="ARBA" id="ARBA00022763"/>
    </source>
</evidence>
<dbReference type="InterPro" id="IPR010760">
    <property type="entry name" value="DNA-repair_Swi5"/>
</dbReference>
<dbReference type="EMBL" id="LK052896">
    <property type="protein sequence ID" value="CDR43139.1"/>
    <property type="molecule type" value="Genomic_DNA"/>
</dbReference>
<sequence length="98" mass="11245">MYKNRKPQTADAIERRIVQKEAELAALQDEATELELELEAIAQGDMMDPDKVVKQHIKQLKEYNELKDTALNLIQLIADQRQVRLGVVMDEIGVELDK</sequence>
<proteinExistence type="inferred from homology"/>
<organism evidence="5">
    <name type="scientific">Cyberlindnera fabianii</name>
    <name type="common">Yeast</name>
    <name type="synonym">Hansenula fabianii</name>
    <dbReference type="NCBI Taxonomy" id="36022"/>
    <lineage>
        <taxon>Eukaryota</taxon>
        <taxon>Fungi</taxon>
        <taxon>Dikarya</taxon>
        <taxon>Ascomycota</taxon>
        <taxon>Saccharomycotina</taxon>
        <taxon>Saccharomycetes</taxon>
        <taxon>Phaffomycetales</taxon>
        <taxon>Phaffomycetaceae</taxon>
        <taxon>Cyberlindnera</taxon>
    </lineage>
</organism>
<dbReference type="PANTHER" id="PTHR28529">
    <property type="entry name" value="DNA REPAIR PROTEIN SWI5 HOMOLOG"/>
    <property type="match status" value="1"/>
</dbReference>
<evidence type="ECO:0000256" key="4">
    <source>
        <dbReference type="SAM" id="Coils"/>
    </source>
</evidence>
<feature type="coiled-coil region" evidence="4">
    <location>
        <begin position="10"/>
        <end position="44"/>
    </location>
</feature>
<dbReference type="PANTHER" id="PTHR28529:SF2">
    <property type="entry name" value="DNA REPAIR PROTEIN SWI5 HOMOLOG"/>
    <property type="match status" value="1"/>
</dbReference>
<evidence type="ECO:0000313" key="5">
    <source>
        <dbReference type="EMBL" id="CDR43139.1"/>
    </source>
</evidence>
<dbReference type="PhylomeDB" id="A0A061B018"/>
<gene>
    <name evidence="5" type="ORF">CYFA0S_11e00672g</name>
</gene>
<dbReference type="OrthoDB" id="3978967at2759"/>
<dbReference type="Gene3D" id="1.20.5.170">
    <property type="match status" value="1"/>
</dbReference>
<dbReference type="GO" id="GO:0000709">
    <property type="term" value="P:meiotic joint molecule formation"/>
    <property type="evidence" value="ECO:0007669"/>
    <property type="project" value="TreeGrafter"/>
</dbReference>
<keyword evidence="3" id="KW-0234">DNA repair</keyword>
<dbReference type="GO" id="GO:0010772">
    <property type="term" value="P:meiotic DNA recombinase assembly involved in reciprocal meiotic recombination"/>
    <property type="evidence" value="ECO:0007669"/>
    <property type="project" value="TreeGrafter"/>
</dbReference>
<evidence type="ECO:0000256" key="1">
    <source>
        <dbReference type="ARBA" id="ARBA00008060"/>
    </source>
</evidence>
<dbReference type="AlphaFoldDB" id="A0A061B018"/>
<evidence type="ECO:0000256" key="3">
    <source>
        <dbReference type="ARBA" id="ARBA00023204"/>
    </source>
</evidence>
<comment type="similarity">
    <text evidence="1">Belongs to the SWI5/SAE3 family.</text>
</comment>
<dbReference type="GO" id="GO:0032798">
    <property type="term" value="C:Swi5-Sfr1 complex"/>
    <property type="evidence" value="ECO:0007669"/>
    <property type="project" value="TreeGrafter"/>
</dbReference>
<protein>
    <submittedName>
        <fullName evidence="5">CYFA0S11e00672g1_1</fullName>
    </submittedName>
</protein>